<dbReference type="InterPro" id="IPR006680">
    <property type="entry name" value="Amidohydro-rel"/>
</dbReference>
<dbReference type="RefSeq" id="WP_188074022.1">
    <property type="nucleotide sequence ID" value="NZ_BSPS01000127.1"/>
</dbReference>
<sequence>MWGDHDPEGRRLPIKVDSATNGETYPIPLNERHKAANRHALDVAGESARAIGMGRRNFMMSACGAAATLLAFNDINKAYGQTGGSWKVPLDAGKDSSVAQELLKKKHFIFDVQTHHFGRDWGNRNRSWLSAFAQRKVTDADMGDPEIIKLLGWVSGPNYMKDVFLDSYTDVAVLTFVPSTEETMPLSHSEASETRDAVQALQSGKRLLLHGRINPTMERDVKNIGEIKEKWGVSAAKTYTQFLNSGLSFWLDDHRVMDRYVSELLRNDIRIICVHKGLPFPSEIATPDSKPYMSAKDVGPAARTYKDMAFVIYHSAFVPELAEGPYSDRGPADIGTNSLIRSMRQAGLGPGSNVYAEIGASWRYVMKDPNQAAHFIGKLLKYVGEDNVVWGTDSLFFGSPQDQILAFQTFHISEEYQERYGYPAITDEIRAKVFGLNSARLYGIVPSQVKALADPGALDPLRRLQNVYAERPNPSFQTYGPKTRSQFLRMAKEEAG</sequence>
<evidence type="ECO:0000259" key="1">
    <source>
        <dbReference type="Pfam" id="PF04909"/>
    </source>
</evidence>
<dbReference type="Proteomes" id="UP000571950">
    <property type="component" value="Unassembled WGS sequence"/>
</dbReference>
<dbReference type="PANTHER" id="PTHR42889:SF1">
    <property type="entry name" value="BLR3681 PROTEIN"/>
    <property type="match status" value="1"/>
</dbReference>
<dbReference type="EMBL" id="JACIDT010000039">
    <property type="protein sequence ID" value="MBB3928859.1"/>
    <property type="molecule type" value="Genomic_DNA"/>
</dbReference>
<dbReference type="Pfam" id="PF04909">
    <property type="entry name" value="Amidohydro_2"/>
    <property type="match status" value="1"/>
</dbReference>
<dbReference type="SUPFAM" id="SSF51556">
    <property type="entry name" value="Metallo-dependent hydrolases"/>
    <property type="match status" value="1"/>
</dbReference>
<keyword evidence="3" id="KW-1185">Reference proteome</keyword>
<evidence type="ECO:0000313" key="2">
    <source>
        <dbReference type="EMBL" id="MBB3928859.1"/>
    </source>
</evidence>
<gene>
    <name evidence="2" type="ORF">GGR43_004604</name>
</gene>
<protein>
    <recommendedName>
        <fullName evidence="1">Amidohydrolase-related domain-containing protein</fullName>
    </recommendedName>
</protein>
<reference evidence="2 3" key="1">
    <citation type="submission" date="2020-08" db="EMBL/GenBank/DDBJ databases">
        <title>Genomic Encyclopedia of Type Strains, Phase IV (KMG-IV): sequencing the most valuable type-strain genomes for metagenomic binning, comparative biology and taxonomic classification.</title>
        <authorList>
            <person name="Goeker M."/>
        </authorList>
    </citation>
    <scope>NUCLEOTIDE SEQUENCE [LARGE SCALE GENOMIC DNA]</scope>
    <source>
        <strain evidence="2 3">DSM 26189</strain>
    </source>
</reference>
<name>A0A7W6FT87_9SPHN</name>
<evidence type="ECO:0000313" key="3">
    <source>
        <dbReference type="Proteomes" id="UP000571950"/>
    </source>
</evidence>
<dbReference type="AlphaFoldDB" id="A0A7W6FT87"/>
<dbReference type="Gene3D" id="3.20.20.140">
    <property type="entry name" value="Metal-dependent hydrolases"/>
    <property type="match status" value="1"/>
</dbReference>
<feature type="domain" description="Amidohydrolase-related" evidence="1">
    <location>
        <begin position="351"/>
        <end position="444"/>
    </location>
</feature>
<dbReference type="GO" id="GO:0016787">
    <property type="term" value="F:hydrolase activity"/>
    <property type="evidence" value="ECO:0007669"/>
    <property type="project" value="InterPro"/>
</dbReference>
<organism evidence="2 3">
    <name type="scientific">Sphingobium jiangsuense</name>
    <dbReference type="NCBI Taxonomy" id="870476"/>
    <lineage>
        <taxon>Bacteria</taxon>
        <taxon>Pseudomonadati</taxon>
        <taxon>Pseudomonadota</taxon>
        <taxon>Alphaproteobacteria</taxon>
        <taxon>Sphingomonadales</taxon>
        <taxon>Sphingomonadaceae</taxon>
        <taxon>Sphingobium</taxon>
    </lineage>
</organism>
<dbReference type="PANTHER" id="PTHR42889">
    <property type="entry name" value="BLR3681 PROTEIN"/>
    <property type="match status" value="1"/>
</dbReference>
<comment type="caution">
    <text evidence="2">The sequence shown here is derived from an EMBL/GenBank/DDBJ whole genome shotgun (WGS) entry which is preliminary data.</text>
</comment>
<proteinExistence type="predicted"/>
<accession>A0A7W6FT87</accession>
<dbReference type="InterPro" id="IPR032466">
    <property type="entry name" value="Metal_Hydrolase"/>
</dbReference>